<dbReference type="HAMAP" id="MF_00611">
    <property type="entry name" value="FdeH"/>
    <property type="match status" value="1"/>
</dbReference>
<dbReference type="STRING" id="658167.SAMN04488135_104356"/>
<organism evidence="6 7">
    <name type="scientific">Pollutimonas bauzanensis</name>
    <dbReference type="NCBI Taxonomy" id="658167"/>
    <lineage>
        <taxon>Bacteria</taxon>
        <taxon>Pseudomonadati</taxon>
        <taxon>Pseudomonadota</taxon>
        <taxon>Betaproteobacteria</taxon>
        <taxon>Burkholderiales</taxon>
        <taxon>Alcaligenaceae</taxon>
        <taxon>Pollutimonas</taxon>
    </lineage>
</organism>
<keyword evidence="7" id="KW-1185">Reference proteome</keyword>
<evidence type="ECO:0000256" key="2">
    <source>
        <dbReference type="HAMAP-Rule" id="MF_00611"/>
    </source>
</evidence>
<evidence type="ECO:0000313" key="7">
    <source>
        <dbReference type="Proteomes" id="UP000184226"/>
    </source>
</evidence>
<comment type="subcellular location">
    <subcellularLocation>
        <location evidence="2">Cytoplasm</location>
    </subcellularLocation>
</comment>
<gene>
    <name evidence="2" type="primary">fdhE</name>
    <name evidence="6" type="ORF">SAMN04488135_104356</name>
</gene>
<dbReference type="Gene3D" id="3.90.1670.10">
    <property type="entry name" value="FdhE-like domain"/>
    <property type="match status" value="1"/>
</dbReference>
<dbReference type="SUPFAM" id="SSF144020">
    <property type="entry name" value="FdhE-like"/>
    <property type="match status" value="1"/>
</dbReference>
<dbReference type="InterPro" id="IPR056797">
    <property type="entry name" value="FdhE_central"/>
</dbReference>
<dbReference type="InterPro" id="IPR056796">
    <property type="entry name" value="FdhE_C"/>
</dbReference>
<dbReference type="GO" id="GO:0008199">
    <property type="term" value="F:ferric iron binding"/>
    <property type="evidence" value="ECO:0007669"/>
    <property type="project" value="TreeGrafter"/>
</dbReference>
<dbReference type="InterPro" id="IPR024064">
    <property type="entry name" value="FdhE-like_sf"/>
</dbReference>
<comment type="function">
    <text evidence="2">Necessary for formate dehydrogenase activity.</text>
</comment>
<dbReference type="EMBL" id="FQXE01000004">
    <property type="protein sequence ID" value="SHH73761.1"/>
    <property type="molecule type" value="Genomic_DNA"/>
</dbReference>
<feature type="domain" description="FdhE central" evidence="4">
    <location>
        <begin position="189"/>
        <end position="227"/>
    </location>
</feature>
<name>A0A1M5VEZ3_9BURK</name>
<dbReference type="InterPro" id="IPR006452">
    <property type="entry name" value="Formate_DH_accessory"/>
</dbReference>
<dbReference type="PIRSF" id="PIRSF018296">
    <property type="entry name" value="Format_dh_formtn"/>
    <property type="match status" value="1"/>
</dbReference>
<sequence length="310" mass="33348">MQRILSRGEIETLDHTAIPRFRMPERASVFADRAARLRQLAQGSAISGYLSLMAQLADAQQVALAGFSAPPAPEARISLAQSHGLPPLQAAGWQRDPSWRGVLRGLLDHMAAAPGAPAQAVEVCAALKARLEDHPASLETMADALLAGRDDEVDGAMAPFVMAALQVYWTDLSSRFDARQLPVVAPFGVCPVCGSLPVASVVRVGGQQDGCRYLCCPLCATEWHLVRVVCSHCEQTKDIAYHSIEGGPDAIKAESCGHCHVYRKIFYQEKDLYVEPVADDLASLALDVLMGEEGYSRASGNPMLWQAAGN</sequence>
<reference evidence="6 7" key="1">
    <citation type="submission" date="2016-11" db="EMBL/GenBank/DDBJ databases">
        <authorList>
            <person name="Jaros S."/>
            <person name="Januszkiewicz K."/>
            <person name="Wedrychowicz H."/>
        </authorList>
    </citation>
    <scope>NUCLEOTIDE SEQUENCE [LARGE SCALE GENOMIC DNA]</scope>
    <source>
        <strain evidence="6 7">CGMCC 1.10190</strain>
    </source>
</reference>
<dbReference type="Pfam" id="PF04216">
    <property type="entry name" value="FdhE_N"/>
    <property type="match status" value="1"/>
</dbReference>
<dbReference type="GO" id="GO:0005829">
    <property type="term" value="C:cytosol"/>
    <property type="evidence" value="ECO:0007669"/>
    <property type="project" value="TreeGrafter"/>
</dbReference>
<proteinExistence type="inferred from homology"/>
<evidence type="ECO:0000313" key="6">
    <source>
        <dbReference type="EMBL" id="SHH73761.1"/>
    </source>
</evidence>
<comment type="similarity">
    <text evidence="2">Belongs to the FdhE family.</text>
</comment>
<accession>A0A1M5VEZ3</accession>
<dbReference type="NCBIfam" id="TIGR01562">
    <property type="entry name" value="FdhE"/>
    <property type="match status" value="1"/>
</dbReference>
<keyword evidence="1 2" id="KW-0963">Cytoplasm</keyword>
<feature type="domain" description="FdhE N-terminal" evidence="3">
    <location>
        <begin position="18"/>
        <end position="182"/>
    </location>
</feature>
<dbReference type="AlphaFoldDB" id="A0A1M5VEZ3"/>
<protein>
    <recommendedName>
        <fullName evidence="2">Protein FdhE homolog</fullName>
    </recommendedName>
</protein>
<dbReference type="InterPro" id="IPR056774">
    <property type="entry name" value="FdhE_N"/>
</dbReference>
<dbReference type="OrthoDB" id="9794151at2"/>
<dbReference type="GO" id="GO:0051604">
    <property type="term" value="P:protein maturation"/>
    <property type="evidence" value="ECO:0007669"/>
    <property type="project" value="TreeGrafter"/>
</dbReference>
<evidence type="ECO:0000259" key="4">
    <source>
        <dbReference type="Pfam" id="PF24859"/>
    </source>
</evidence>
<dbReference type="PANTHER" id="PTHR37689:SF1">
    <property type="entry name" value="PROTEIN FDHE"/>
    <property type="match status" value="1"/>
</dbReference>
<dbReference type="CDD" id="cd16341">
    <property type="entry name" value="FdhE"/>
    <property type="match status" value="1"/>
</dbReference>
<feature type="domain" description="FdhE C-terminal" evidence="5">
    <location>
        <begin position="228"/>
        <end position="304"/>
    </location>
</feature>
<dbReference type="Pfam" id="PF24859">
    <property type="entry name" value="FdhE_central"/>
    <property type="match status" value="1"/>
</dbReference>
<evidence type="ECO:0000256" key="1">
    <source>
        <dbReference type="ARBA" id="ARBA00022490"/>
    </source>
</evidence>
<evidence type="ECO:0000259" key="3">
    <source>
        <dbReference type="Pfam" id="PF04216"/>
    </source>
</evidence>
<dbReference type="RefSeq" id="WP_073103014.1">
    <property type="nucleotide sequence ID" value="NZ_FQXE01000004.1"/>
</dbReference>
<dbReference type="Proteomes" id="UP000184226">
    <property type="component" value="Unassembled WGS sequence"/>
</dbReference>
<dbReference type="PANTHER" id="PTHR37689">
    <property type="entry name" value="PROTEIN FDHE"/>
    <property type="match status" value="1"/>
</dbReference>
<dbReference type="Pfam" id="PF24860">
    <property type="entry name" value="FdhE_C"/>
    <property type="match status" value="1"/>
</dbReference>
<evidence type="ECO:0000259" key="5">
    <source>
        <dbReference type="Pfam" id="PF24860"/>
    </source>
</evidence>